<dbReference type="SUPFAM" id="SSF53720">
    <property type="entry name" value="ALDH-like"/>
    <property type="match status" value="1"/>
</dbReference>
<dbReference type="RefSeq" id="WP_119374070.1">
    <property type="nucleotide sequence ID" value="NZ_QWEC01000101.1"/>
</dbReference>
<dbReference type="InterPro" id="IPR016162">
    <property type="entry name" value="Ald_DH_N"/>
</dbReference>
<dbReference type="EMBL" id="QWEC01000101">
    <property type="protein sequence ID" value="RII97213.1"/>
    <property type="molecule type" value="Genomic_DNA"/>
</dbReference>
<dbReference type="GO" id="GO:0016491">
    <property type="term" value="F:oxidoreductase activity"/>
    <property type="evidence" value="ECO:0007669"/>
    <property type="project" value="UniProtKB-KW"/>
</dbReference>
<name>A0A399NST6_9MICO</name>
<sequence>MTTDTALDIDGLIDPEDAEAGPGTLRITDPRDGSLVGDIDASTPDEVDAAVRRSVEASTAWAATPPAQRGQAV</sequence>
<dbReference type="Pfam" id="PF00171">
    <property type="entry name" value="Aldedh"/>
    <property type="match status" value="1"/>
</dbReference>
<organism evidence="4 5">
    <name type="scientific">Clavibacter michiganensis</name>
    <dbReference type="NCBI Taxonomy" id="28447"/>
    <lineage>
        <taxon>Bacteria</taxon>
        <taxon>Bacillati</taxon>
        <taxon>Actinomycetota</taxon>
        <taxon>Actinomycetes</taxon>
        <taxon>Micrococcales</taxon>
        <taxon>Microbacteriaceae</taxon>
        <taxon>Clavibacter</taxon>
    </lineage>
</organism>
<evidence type="ECO:0000256" key="1">
    <source>
        <dbReference type="ARBA" id="ARBA00023002"/>
    </source>
</evidence>
<evidence type="ECO:0000259" key="3">
    <source>
        <dbReference type="Pfam" id="PF00171"/>
    </source>
</evidence>
<comment type="caution">
    <text evidence="4">The sequence shown here is derived from an EMBL/GenBank/DDBJ whole genome shotgun (WGS) entry which is preliminary data.</text>
</comment>
<feature type="region of interest" description="Disordered" evidence="2">
    <location>
        <begin position="1"/>
        <end position="43"/>
    </location>
</feature>
<dbReference type="AlphaFoldDB" id="A0A399NST6"/>
<dbReference type="Gene3D" id="3.40.605.10">
    <property type="entry name" value="Aldehyde Dehydrogenase, Chain A, domain 1"/>
    <property type="match status" value="1"/>
</dbReference>
<evidence type="ECO:0000313" key="5">
    <source>
        <dbReference type="Proteomes" id="UP000266298"/>
    </source>
</evidence>
<dbReference type="InterPro" id="IPR016161">
    <property type="entry name" value="Ald_DH/histidinol_DH"/>
</dbReference>
<feature type="domain" description="Aldehyde dehydrogenase" evidence="3">
    <location>
        <begin position="23"/>
        <end position="72"/>
    </location>
</feature>
<feature type="non-terminal residue" evidence="4">
    <location>
        <position position="73"/>
    </location>
</feature>
<dbReference type="Proteomes" id="UP000266298">
    <property type="component" value="Unassembled WGS sequence"/>
</dbReference>
<reference evidence="4 5" key="1">
    <citation type="submission" date="2018-08" db="EMBL/GenBank/DDBJ databases">
        <title>Genome Sequence of Clavibacter michiganensis Subspecies type strains, and the Atypical Peach-Colored Strains Isolated from Tomato.</title>
        <authorList>
            <person name="Osdaghi E."/>
            <person name="Portier P."/>
            <person name="Briand M."/>
            <person name="Jacques M.-A."/>
        </authorList>
    </citation>
    <scope>NUCLEOTIDE SEQUENCE [LARGE SCALE GENOMIC DNA]</scope>
    <source>
        <strain evidence="4 5">CFBP 7493</strain>
    </source>
</reference>
<accession>A0A399NST6</accession>
<dbReference type="InterPro" id="IPR015590">
    <property type="entry name" value="Aldehyde_DH_dom"/>
</dbReference>
<evidence type="ECO:0000256" key="2">
    <source>
        <dbReference type="SAM" id="MobiDB-lite"/>
    </source>
</evidence>
<evidence type="ECO:0000313" key="4">
    <source>
        <dbReference type="EMBL" id="RII97213.1"/>
    </source>
</evidence>
<protein>
    <submittedName>
        <fullName evidence="4">Aldehyde dehydrogenase family protein</fullName>
    </submittedName>
</protein>
<proteinExistence type="predicted"/>
<gene>
    <name evidence="4" type="ORF">DZF96_08290</name>
</gene>
<keyword evidence="1" id="KW-0560">Oxidoreductase</keyword>